<proteinExistence type="predicted"/>
<dbReference type="OrthoDB" id="9780310at2"/>
<evidence type="ECO:0000313" key="1">
    <source>
        <dbReference type="EMBL" id="RDS80895.1"/>
    </source>
</evidence>
<organism evidence="1 2">
    <name type="scientific">Dyella monticola</name>
    <dbReference type="NCBI Taxonomy" id="1927958"/>
    <lineage>
        <taxon>Bacteria</taxon>
        <taxon>Pseudomonadati</taxon>
        <taxon>Pseudomonadota</taxon>
        <taxon>Gammaproteobacteria</taxon>
        <taxon>Lysobacterales</taxon>
        <taxon>Rhodanobacteraceae</taxon>
        <taxon>Dyella</taxon>
    </lineage>
</organism>
<evidence type="ECO:0000313" key="2">
    <source>
        <dbReference type="Proteomes" id="UP000254258"/>
    </source>
</evidence>
<dbReference type="EMBL" id="QRBE01000007">
    <property type="protein sequence ID" value="RDS80895.1"/>
    <property type="molecule type" value="Genomic_DNA"/>
</dbReference>
<accession>A0A370WY39</accession>
<dbReference type="SUPFAM" id="SSF117396">
    <property type="entry name" value="TM1631-like"/>
    <property type="match status" value="1"/>
</dbReference>
<dbReference type="Proteomes" id="UP000254258">
    <property type="component" value="Unassembled WGS sequence"/>
</dbReference>
<dbReference type="PANTHER" id="PTHR30348:SF4">
    <property type="entry name" value="DUF72 DOMAIN-CONTAINING PROTEIN"/>
    <property type="match status" value="1"/>
</dbReference>
<comment type="caution">
    <text evidence="1">The sequence shown here is derived from an EMBL/GenBank/DDBJ whole genome shotgun (WGS) entry which is preliminary data.</text>
</comment>
<dbReference type="InterPro" id="IPR036520">
    <property type="entry name" value="UPF0759_sf"/>
</dbReference>
<dbReference type="Pfam" id="PF01904">
    <property type="entry name" value="DUF72"/>
    <property type="match status" value="1"/>
</dbReference>
<reference evidence="1 2" key="1">
    <citation type="submission" date="2018-07" db="EMBL/GenBank/DDBJ databases">
        <title>Dyella monticola sp. nov. and Dyella psychrodurans sp. nov. isolated from monsoon evergreen broad-leaved forest soil of Dinghu Mountain, China.</title>
        <authorList>
            <person name="Gao Z."/>
            <person name="Qiu L."/>
        </authorList>
    </citation>
    <scope>NUCLEOTIDE SEQUENCE [LARGE SCALE GENOMIC DNA]</scope>
    <source>
        <strain evidence="1 2">4G-K06</strain>
    </source>
</reference>
<dbReference type="Gene3D" id="3.20.20.410">
    <property type="entry name" value="Protein of unknown function UPF0759"/>
    <property type="match status" value="1"/>
</dbReference>
<sequence length="287" mass="33420">MGKTRIGISGWRYPPWRGVFYPETLPQREELHYASRQFVTIEINGSFYSLQSPSSYQHWYEDTPRNFVFAVKAPRYVTHIRRLKQVKKPLANFFASGLLALREKLGPLLWQLPPSLRYDGDVLETFLAQLPRDTQALAAMARRHDRTIKQAMLTPDRKRSVRHAMEVRHPSFVSEGFIAQLRRHNVALVVADTAGKWPFLEDVTAGFMYLRLHGDKELYASGYTQAALNRWCRHIDAWRMGTEPNDARRCSEKHPRKRSSRDIYCYFDNDTKVKAPFDAHALVRKLA</sequence>
<name>A0A370WY39_9GAMM</name>
<protein>
    <submittedName>
        <fullName evidence="1">DUF72 domain-containing protein</fullName>
    </submittedName>
</protein>
<keyword evidence="2" id="KW-1185">Reference proteome</keyword>
<dbReference type="AlphaFoldDB" id="A0A370WY39"/>
<dbReference type="PANTHER" id="PTHR30348">
    <property type="entry name" value="UNCHARACTERIZED PROTEIN YECE"/>
    <property type="match status" value="1"/>
</dbReference>
<dbReference type="InterPro" id="IPR002763">
    <property type="entry name" value="DUF72"/>
</dbReference>
<gene>
    <name evidence="1" type="ORF">DWU98_12520</name>
</gene>